<feature type="domain" description="VWFA" evidence="1">
    <location>
        <begin position="143"/>
        <end position="251"/>
    </location>
</feature>
<dbReference type="Gene3D" id="3.40.50.410">
    <property type="entry name" value="von Willebrand factor, type A domain"/>
    <property type="match status" value="1"/>
</dbReference>
<dbReference type="SUPFAM" id="SSF53300">
    <property type="entry name" value="vWA-like"/>
    <property type="match status" value="1"/>
</dbReference>
<dbReference type="Pfam" id="PF00092">
    <property type="entry name" value="VWA"/>
    <property type="match status" value="1"/>
</dbReference>
<evidence type="ECO:0000313" key="3">
    <source>
        <dbReference type="Proteomes" id="UP001642483"/>
    </source>
</evidence>
<gene>
    <name evidence="2" type="ORF">CVLEPA_LOCUS15339</name>
</gene>
<dbReference type="Proteomes" id="UP001642483">
    <property type="component" value="Unassembled WGS sequence"/>
</dbReference>
<dbReference type="PROSITE" id="PS50092">
    <property type="entry name" value="TSP1"/>
    <property type="match status" value="1"/>
</dbReference>
<evidence type="ECO:0000259" key="1">
    <source>
        <dbReference type="Pfam" id="PF00092"/>
    </source>
</evidence>
<protein>
    <recommendedName>
        <fullName evidence="1">VWFA domain-containing protein</fullName>
    </recommendedName>
</protein>
<dbReference type="EMBL" id="CAWYQH010000097">
    <property type="protein sequence ID" value="CAK8684352.1"/>
    <property type="molecule type" value="Genomic_DNA"/>
</dbReference>
<dbReference type="InterPro" id="IPR036383">
    <property type="entry name" value="TSP1_rpt_sf"/>
</dbReference>
<dbReference type="InterPro" id="IPR000884">
    <property type="entry name" value="TSP1_rpt"/>
</dbReference>
<name>A0ABP0FXP5_CLALP</name>
<dbReference type="InterPro" id="IPR002035">
    <property type="entry name" value="VWF_A"/>
</dbReference>
<proteinExistence type="predicted"/>
<comment type="caution">
    <text evidence="2">The sequence shown here is derived from an EMBL/GenBank/DDBJ whole genome shotgun (WGS) entry which is preliminary data.</text>
</comment>
<evidence type="ECO:0000313" key="2">
    <source>
        <dbReference type="EMBL" id="CAK8684352.1"/>
    </source>
</evidence>
<keyword evidence="3" id="KW-1185">Reference proteome</keyword>
<reference evidence="2 3" key="1">
    <citation type="submission" date="2024-02" db="EMBL/GenBank/DDBJ databases">
        <authorList>
            <person name="Daric V."/>
            <person name="Darras S."/>
        </authorList>
    </citation>
    <scope>NUCLEOTIDE SEQUENCE [LARGE SCALE GENOMIC DNA]</scope>
</reference>
<organism evidence="2 3">
    <name type="scientific">Clavelina lepadiformis</name>
    <name type="common">Light-bulb sea squirt</name>
    <name type="synonym">Ascidia lepadiformis</name>
    <dbReference type="NCBI Taxonomy" id="159417"/>
    <lineage>
        <taxon>Eukaryota</taxon>
        <taxon>Metazoa</taxon>
        <taxon>Chordata</taxon>
        <taxon>Tunicata</taxon>
        <taxon>Ascidiacea</taxon>
        <taxon>Aplousobranchia</taxon>
        <taxon>Clavelinidae</taxon>
        <taxon>Clavelina</taxon>
    </lineage>
</organism>
<sequence>MNEQDWTSWATTSCVGVCGEGVSTRERRCRRNMRLGPPECSRRIETCNLQPCDKNVDFLFLVDSSDYVDDCRALRRNNFSTPVTSLFINEENTPVYARMKSFMDDSLCAFLHQICRGMALGGRRQVPRQHTAVQQSVQHQYSEELVDPLPYICGGFYLDWALRCSKDKVLTPSRGDRQNVPNVLVALLSRVPTFSRPSPLLLSALSQQLKQSGTTVIAAGITPLSKLTTEAAKRGYENMLRTLACSGQEDCPTYIGSIWENGNGSPADRIRAALQSAGVL</sequence>
<dbReference type="Gene3D" id="2.20.100.10">
    <property type="entry name" value="Thrombospondin type-1 (TSP1) repeat"/>
    <property type="match status" value="1"/>
</dbReference>
<accession>A0ABP0FXP5</accession>
<dbReference type="InterPro" id="IPR036465">
    <property type="entry name" value="vWFA_dom_sf"/>
</dbReference>